<name>A0A8H6CP00_9LECA</name>
<dbReference type="AlphaFoldDB" id="A0A8H6CP00"/>
<keyword evidence="3" id="KW-1185">Reference proteome</keyword>
<feature type="region of interest" description="Disordered" evidence="1">
    <location>
        <begin position="1"/>
        <end position="34"/>
    </location>
</feature>
<gene>
    <name evidence="2" type="ORF">HO133_008632</name>
</gene>
<accession>A0A8H6CP00</accession>
<dbReference type="RefSeq" id="XP_037155498.1">
    <property type="nucleotide sequence ID" value="XM_037299497.1"/>
</dbReference>
<reference evidence="2 3" key="1">
    <citation type="journal article" date="2020" name="Genomics">
        <title>Complete, high-quality genomes from long-read metagenomic sequencing of two wolf lichen thalli reveals enigmatic genome architecture.</title>
        <authorList>
            <person name="McKenzie S.K."/>
            <person name="Walston R.F."/>
            <person name="Allen J.L."/>
        </authorList>
    </citation>
    <scope>NUCLEOTIDE SEQUENCE [LARGE SCALE GENOMIC DNA]</scope>
    <source>
        <strain evidence="2">WasteWater1</strain>
    </source>
</reference>
<evidence type="ECO:0000256" key="1">
    <source>
        <dbReference type="SAM" id="MobiDB-lite"/>
    </source>
</evidence>
<dbReference type="Proteomes" id="UP000593566">
    <property type="component" value="Unassembled WGS sequence"/>
</dbReference>
<dbReference type="EMBL" id="JACCJB010000005">
    <property type="protein sequence ID" value="KAF6227190.1"/>
    <property type="molecule type" value="Genomic_DNA"/>
</dbReference>
<proteinExistence type="predicted"/>
<protein>
    <submittedName>
        <fullName evidence="2">Uncharacterized protein</fullName>
    </submittedName>
</protein>
<evidence type="ECO:0000313" key="3">
    <source>
        <dbReference type="Proteomes" id="UP000593566"/>
    </source>
</evidence>
<feature type="compositionally biased region" description="Basic and acidic residues" evidence="1">
    <location>
        <begin position="1"/>
        <end position="18"/>
    </location>
</feature>
<organism evidence="2 3">
    <name type="scientific">Letharia lupina</name>
    <dbReference type="NCBI Taxonomy" id="560253"/>
    <lineage>
        <taxon>Eukaryota</taxon>
        <taxon>Fungi</taxon>
        <taxon>Dikarya</taxon>
        <taxon>Ascomycota</taxon>
        <taxon>Pezizomycotina</taxon>
        <taxon>Lecanoromycetes</taxon>
        <taxon>OSLEUM clade</taxon>
        <taxon>Lecanoromycetidae</taxon>
        <taxon>Lecanorales</taxon>
        <taxon>Lecanorineae</taxon>
        <taxon>Parmeliaceae</taxon>
        <taxon>Letharia</taxon>
    </lineage>
</organism>
<dbReference type="GeneID" id="59337027"/>
<sequence>MPRNKVSNDLDHVKKDPKPTTVPKGRPPQPWSKIRKPLLELSINTVRIPEKGQKKRPQQTSRALKDMHTKSQLSVILSINFWYTLRPPQTGSDKVSCSLEATSRQLTGIVDTSKCDLAQFLYVATADFWNPPDILSIKFIKALTLTMSWDDGTGKMLGVPVDLSYDLASGPFRVFGIDVKEAYRMAQKLYKLLKDVKELSEVVEEIAGVMAELAELAGVAEIAGDICAALTALGAAKSIVRAALDKIFGKDDNHFLGDPRLPKTLRLSISLPDGTWQNVVLGWSDISNGVQTSFPRPSLEGHMVLKYFGVVPPIECDFQNVIQAQPSGFSLANTDVAYPQEIGCLDLTLTPQDQYGQPRLGMGATPPLSLTFVNQGSGLAPSYDASKGFSIRNDCLSLPFALRGAGTYVLTIRDQSDAQSQPGMFVIIASNRLSPDLCFPYGEGLCSGIASQKVPLYVKLRDQDGNPYTPVPNENPDITVTLSLPDLAVPDISIQFSISADLSTAFYLQPAAGTYQILININDISIWSMNQAHVQPIRTMAQGDQLQGPAIPRLHYDSSTKAVNFASKNSRYVKLTAITQAGNRGPCSSAADIEISYTQGSGADVVFSEPWASKYVLTLNISGTLDSHGLIIDDTHQSQSDCSIYQSPIPEYGCSVAVYFLSASKAYDFFVPKPGEPPTISHWLPRAVLESK</sequence>
<comment type="caution">
    <text evidence="2">The sequence shown here is derived from an EMBL/GenBank/DDBJ whole genome shotgun (WGS) entry which is preliminary data.</text>
</comment>
<evidence type="ECO:0000313" key="2">
    <source>
        <dbReference type="EMBL" id="KAF6227190.1"/>
    </source>
</evidence>